<evidence type="ECO:0000313" key="2">
    <source>
        <dbReference type="EMBL" id="KAJ7760612.1"/>
    </source>
</evidence>
<feature type="compositionally biased region" description="Low complexity" evidence="1">
    <location>
        <begin position="212"/>
        <end position="221"/>
    </location>
</feature>
<dbReference type="Proteomes" id="UP001215280">
    <property type="component" value="Unassembled WGS sequence"/>
</dbReference>
<feature type="region of interest" description="Disordered" evidence="1">
    <location>
        <begin position="203"/>
        <end position="222"/>
    </location>
</feature>
<gene>
    <name evidence="2" type="ORF">DFH07DRAFT_426848</name>
</gene>
<dbReference type="EMBL" id="JARJLG010000048">
    <property type="protein sequence ID" value="KAJ7760612.1"/>
    <property type="molecule type" value="Genomic_DNA"/>
</dbReference>
<evidence type="ECO:0000313" key="3">
    <source>
        <dbReference type="Proteomes" id="UP001215280"/>
    </source>
</evidence>
<proteinExistence type="predicted"/>
<protein>
    <submittedName>
        <fullName evidence="2">Uncharacterized protein</fullName>
    </submittedName>
</protein>
<dbReference type="Gene3D" id="1.10.150.750">
    <property type="match status" value="1"/>
</dbReference>
<organism evidence="2 3">
    <name type="scientific">Mycena maculata</name>
    <dbReference type="NCBI Taxonomy" id="230809"/>
    <lineage>
        <taxon>Eukaryota</taxon>
        <taxon>Fungi</taxon>
        <taxon>Dikarya</taxon>
        <taxon>Basidiomycota</taxon>
        <taxon>Agaricomycotina</taxon>
        <taxon>Agaricomycetes</taxon>
        <taxon>Agaricomycetidae</taxon>
        <taxon>Agaricales</taxon>
        <taxon>Marasmiineae</taxon>
        <taxon>Mycenaceae</taxon>
        <taxon>Mycena</taxon>
    </lineage>
</organism>
<reference evidence="2" key="1">
    <citation type="submission" date="2023-03" db="EMBL/GenBank/DDBJ databases">
        <title>Massive genome expansion in bonnet fungi (Mycena s.s.) driven by repeated elements and novel gene families across ecological guilds.</title>
        <authorList>
            <consortium name="Lawrence Berkeley National Laboratory"/>
            <person name="Harder C.B."/>
            <person name="Miyauchi S."/>
            <person name="Viragh M."/>
            <person name="Kuo A."/>
            <person name="Thoen E."/>
            <person name="Andreopoulos B."/>
            <person name="Lu D."/>
            <person name="Skrede I."/>
            <person name="Drula E."/>
            <person name="Henrissat B."/>
            <person name="Morin E."/>
            <person name="Kohler A."/>
            <person name="Barry K."/>
            <person name="LaButti K."/>
            <person name="Morin E."/>
            <person name="Salamov A."/>
            <person name="Lipzen A."/>
            <person name="Mereny Z."/>
            <person name="Hegedus B."/>
            <person name="Baldrian P."/>
            <person name="Stursova M."/>
            <person name="Weitz H."/>
            <person name="Taylor A."/>
            <person name="Grigoriev I.V."/>
            <person name="Nagy L.G."/>
            <person name="Martin F."/>
            <person name="Kauserud H."/>
        </authorList>
    </citation>
    <scope>NUCLEOTIDE SEQUENCE</scope>
    <source>
        <strain evidence="2">CBHHK188m</strain>
    </source>
</reference>
<sequence length="248" mass="27223">MSEISLLTVCQDRESGIFTALWPLLARPSYGFNRQEALAIYFESETEMKWRTPGARYAQILTETYDVSLRRGLAPVNAADTLLPDPLTNGHGCPTPTGFSTTSARLRFPRPVLAVFTALLRYYDALGVSREHSCLVSSSLLADMRASSAFPRSGCATPAASQGLCAQRKPRMHTPSQRFTASSISAWSSSACPDFQRPARPFEDRSKRAGISSPACRSAPCAPRPDAKLLLSSTRDSLLIDWFFHLSL</sequence>
<evidence type="ECO:0000256" key="1">
    <source>
        <dbReference type="SAM" id="MobiDB-lite"/>
    </source>
</evidence>
<name>A0AAD7JAB4_9AGAR</name>
<comment type="caution">
    <text evidence="2">The sequence shown here is derived from an EMBL/GenBank/DDBJ whole genome shotgun (WGS) entry which is preliminary data.</text>
</comment>
<accession>A0AAD7JAB4</accession>
<dbReference type="AlphaFoldDB" id="A0AAD7JAB4"/>
<keyword evidence="3" id="KW-1185">Reference proteome</keyword>